<protein>
    <submittedName>
        <fullName evidence="2">Uncharacterized protein</fullName>
    </submittedName>
</protein>
<evidence type="ECO:0000313" key="3">
    <source>
        <dbReference type="Proteomes" id="UP001283361"/>
    </source>
</evidence>
<evidence type="ECO:0000313" key="2">
    <source>
        <dbReference type="EMBL" id="KAK3747091.1"/>
    </source>
</evidence>
<comment type="caution">
    <text evidence="2">The sequence shown here is derived from an EMBL/GenBank/DDBJ whole genome shotgun (WGS) entry which is preliminary data.</text>
</comment>
<dbReference type="AlphaFoldDB" id="A0AAE1D030"/>
<dbReference type="Proteomes" id="UP001283361">
    <property type="component" value="Unassembled WGS sequence"/>
</dbReference>
<evidence type="ECO:0000256" key="1">
    <source>
        <dbReference type="SAM" id="MobiDB-lite"/>
    </source>
</evidence>
<gene>
    <name evidence="2" type="ORF">RRG08_046478</name>
</gene>
<feature type="region of interest" description="Disordered" evidence="1">
    <location>
        <begin position="81"/>
        <end position="104"/>
    </location>
</feature>
<reference evidence="2" key="1">
    <citation type="journal article" date="2023" name="G3 (Bethesda)">
        <title>A reference genome for the long-term kleptoplast-retaining sea slug Elysia crispata morphotype clarki.</title>
        <authorList>
            <person name="Eastman K.E."/>
            <person name="Pendleton A.L."/>
            <person name="Shaikh M.A."/>
            <person name="Suttiyut T."/>
            <person name="Ogas R."/>
            <person name="Tomko P."/>
            <person name="Gavelis G."/>
            <person name="Widhalm J.R."/>
            <person name="Wisecaver J.H."/>
        </authorList>
    </citation>
    <scope>NUCLEOTIDE SEQUENCE</scope>
    <source>
        <strain evidence="2">ECLA1</strain>
    </source>
</reference>
<proteinExistence type="predicted"/>
<dbReference type="EMBL" id="JAWDGP010006108">
    <property type="protein sequence ID" value="KAK3747091.1"/>
    <property type="molecule type" value="Genomic_DNA"/>
</dbReference>
<organism evidence="2 3">
    <name type="scientific">Elysia crispata</name>
    <name type="common">lettuce slug</name>
    <dbReference type="NCBI Taxonomy" id="231223"/>
    <lineage>
        <taxon>Eukaryota</taxon>
        <taxon>Metazoa</taxon>
        <taxon>Spiralia</taxon>
        <taxon>Lophotrochozoa</taxon>
        <taxon>Mollusca</taxon>
        <taxon>Gastropoda</taxon>
        <taxon>Heterobranchia</taxon>
        <taxon>Euthyneura</taxon>
        <taxon>Panpulmonata</taxon>
        <taxon>Sacoglossa</taxon>
        <taxon>Placobranchoidea</taxon>
        <taxon>Plakobranchidae</taxon>
        <taxon>Elysia</taxon>
    </lineage>
</organism>
<name>A0AAE1D030_9GAST</name>
<feature type="compositionally biased region" description="Basic and acidic residues" evidence="1">
    <location>
        <begin position="92"/>
        <end position="104"/>
    </location>
</feature>
<keyword evidence="3" id="KW-1185">Reference proteome</keyword>
<sequence>MTLREASTQFRIPVGAPSHRLNGNHREKLGRPAVLNEQEQEEEEEAGLVEHLLTLKWGFLFDTDLAKHKWSRKTCQLRTGLSPFSNAMKPALGKDVRRHEAHEK</sequence>
<accession>A0AAE1D030</accession>